<gene>
    <name evidence="2" type="ORF">F7231_26065</name>
</gene>
<evidence type="ECO:0000313" key="3">
    <source>
        <dbReference type="Proteomes" id="UP000606008"/>
    </source>
</evidence>
<reference evidence="3" key="2">
    <citation type="submission" date="2023-07" db="EMBL/GenBank/DDBJ databases">
        <authorList>
            <person name="Jung D.-H."/>
        </authorList>
    </citation>
    <scope>NUCLEOTIDE SEQUENCE [LARGE SCALE GENOMIC DNA]</scope>
    <source>
        <strain evidence="3">JA-25</strain>
    </source>
</reference>
<keyword evidence="1" id="KW-0472">Membrane</keyword>
<protein>
    <submittedName>
        <fullName evidence="2">Uncharacterized protein</fullName>
    </submittedName>
</protein>
<accession>A0ABX0QMD7</accession>
<keyword evidence="3" id="KW-1185">Reference proteome</keyword>
<proteinExistence type="predicted"/>
<dbReference type="RefSeq" id="WP_166694180.1">
    <property type="nucleotide sequence ID" value="NZ_WAEL01000013.1"/>
</dbReference>
<comment type="caution">
    <text evidence="2">The sequence shown here is derived from an EMBL/GenBank/DDBJ whole genome shotgun (WGS) entry which is preliminary data.</text>
</comment>
<reference evidence="3" key="1">
    <citation type="submission" date="2019-09" db="EMBL/GenBank/DDBJ databases">
        <authorList>
            <person name="Jung D.-H."/>
        </authorList>
    </citation>
    <scope>NUCLEOTIDE SEQUENCE [LARGE SCALE GENOMIC DNA]</scope>
    <source>
        <strain evidence="3">JA-25</strain>
    </source>
</reference>
<evidence type="ECO:0000313" key="2">
    <source>
        <dbReference type="EMBL" id="NID13661.1"/>
    </source>
</evidence>
<sequence length="79" mass="9418">MNYHQNNLLVKHKHVTWLCVGSLLMLALLVTWSIVWSFSRYRQATQYTYVFHHKGAAVSIYDERSIPLITKFSPYQPYR</sequence>
<feature type="transmembrane region" description="Helical" evidence="1">
    <location>
        <begin position="15"/>
        <end position="38"/>
    </location>
</feature>
<name>A0ABX0QMD7_9BACT</name>
<keyword evidence="1" id="KW-0812">Transmembrane</keyword>
<evidence type="ECO:0000256" key="1">
    <source>
        <dbReference type="SAM" id="Phobius"/>
    </source>
</evidence>
<dbReference type="Proteomes" id="UP000606008">
    <property type="component" value="Unassembled WGS sequence"/>
</dbReference>
<dbReference type="EMBL" id="WAEL01000013">
    <property type="protein sequence ID" value="NID13661.1"/>
    <property type="molecule type" value="Genomic_DNA"/>
</dbReference>
<keyword evidence="1" id="KW-1133">Transmembrane helix</keyword>
<organism evidence="2 3">
    <name type="scientific">Fibrivirga algicola</name>
    <dbReference type="NCBI Taxonomy" id="2950420"/>
    <lineage>
        <taxon>Bacteria</taxon>
        <taxon>Pseudomonadati</taxon>
        <taxon>Bacteroidota</taxon>
        <taxon>Cytophagia</taxon>
        <taxon>Cytophagales</taxon>
        <taxon>Spirosomataceae</taxon>
        <taxon>Fibrivirga</taxon>
    </lineage>
</organism>